<keyword evidence="2" id="KW-0406">Ion transport</keyword>
<feature type="transmembrane region" description="Helical" evidence="3">
    <location>
        <begin position="24"/>
        <end position="43"/>
    </location>
</feature>
<dbReference type="PANTHER" id="PTHR31503">
    <property type="entry name" value="VACUOLAR CALCIUM ION TRANSPORTER"/>
    <property type="match status" value="1"/>
</dbReference>
<keyword evidence="1" id="KW-0050">Antiport</keyword>
<evidence type="ECO:0000256" key="3">
    <source>
        <dbReference type="SAM" id="Phobius"/>
    </source>
</evidence>
<feature type="transmembrane region" description="Helical" evidence="3">
    <location>
        <begin position="228"/>
        <end position="250"/>
    </location>
</feature>
<evidence type="ECO:0000256" key="2">
    <source>
        <dbReference type="ARBA" id="ARBA00023065"/>
    </source>
</evidence>
<keyword evidence="3" id="KW-0812">Transmembrane</keyword>
<organism evidence="4 5">
    <name type="scientific">Solanum pennellii</name>
    <name type="common">Tomato</name>
    <name type="synonym">Lycopersicon pennellii</name>
    <dbReference type="NCBI Taxonomy" id="28526"/>
    <lineage>
        <taxon>Eukaryota</taxon>
        <taxon>Viridiplantae</taxon>
        <taxon>Streptophyta</taxon>
        <taxon>Embryophyta</taxon>
        <taxon>Tracheophyta</taxon>
        <taxon>Spermatophyta</taxon>
        <taxon>Magnoliopsida</taxon>
        <taxon>eudicotyledons</taxon>
        <taxon>Gunneridae</taxon>
        <taxon>Pentapetalae</taxon>
        <taxon>asterids</taxon>
        <taxon>lamiids</taxon>
        <taxon>Solanales</taxon>
        <taxon>Solanaceae</taxon>
        <taxon>Solanoideae</taxon>
        <taxon>Solaneae</taxon>
        <taxon>Solanum</taxon>
        <taxon>Solanum subgen. Lycopersicon</taxon>
    </lineage>
</organism>
<dbReference type="InterPro" id="IPR004713">
    <property type="entry name" value="CaH_exchang"/>
</dbReference>
<evidence type="ECO:0000313" key="5">
    <source>
        <dbReference type="RefSeq" id="XP_027772379.1"/>
    </source>
</evidence>
<feature type="transmembrane region" description="Helical" evidence="3">
    <location>
        <begin position="197"/>
        <end position="216"/>
    </location>
</feature>
<dbReference type="RefSeq" id="XP_027772379.1">
    <property type="nucleotide sequence ID" value="XM_027916578.1"/>
</dbReference>
<reference evidence="5" key="2">
    <citation type="submission" date="2025-08" db="UniProtKB">
        <authorList>
            <consortium name="RefSeq"/>
        </authorList>
    </citation>
    <scope>IDENTIFICATION</scope>
</reference>
<feature type="transmembrane region" description="Helical" evidence="3">
    <location>
        <begin position="63"/>
        <end position="83"/>
    </location>
</feature>
<reference evidence="4" key="1">
    <citation type="journal article" date="2014" name="Nat. Genet.">
        <title>The genome of the stress-tolerant wild tomato species Solanum pennellii.</title>
        <authorList>
            <person name="Bolger A."/>
            <person name="Scossa F."/>
            <person name="Bolger M.E."/>
            <person name="Lanz C."/>
            <person name="Maumus F."/>
            <person name="Tohge T."/>
            <person name="Quesneville H."/>
            <person name="Alseekh S."/>
            <person name="Sorensen I."/>
            <person name="Lichtenstein G."/>
            <person name="Fich E.A."/>
            <person name="Conte M."/>
            <person name="Keller H."/>
            <person name="Schneeberger K."/>
            <person name="Schwacke R."/>
            <person name="Ofner I."/>
            <person name="Vrebalov J."/>
            <person name="Xu Y."/>
            <person name="Osorio S."/>
            <person name="Aflitos S.A."/>
            <person name="Schijlen E."/>
            <person name="Jimenez-Gomez J.M."/>
            <person name="Ryngajllo M."/>
            <person name="Kimura S."/>
            <person name="Kumar R."/>
            <person name="Koenig D."/>
            <person name="Headland L.R."/>
            <person name="Maloof J.N."/>
            <person name="Sinha N."/>
            <person name="van Ham R.C."/>
            <person name="Lankhorst R.K."/>
            <person name="Mao L."/>
            <person name="Vogel A."/>
            <person name="Arsova B."/>
            <person name="Panstruga R."/>
            <person name="Fei Z."/>
            <person name="Rose J.K."/>
            <person name="Zamir D."/>
            <person name="Carrari F."/>
            <person name="Giovannoni J.J."/>
            <person name="Weigel D."/>
            <person name="Usadel B."/>
            <person name="Fernie A.R."/>
        </authorList>
    </citation>
    <scope>NUCLEOTIDE SEQUENCE [LARGE SCALE GENOMIC DNA]</scope>
    <source>
        <strain evidence="4">cv. LA0716</strain>
    </source>
</reference>
<proteinExistence type="predicted"/>
<sequence length="279" mass="30623">MAFASGLLVSREKAQISVSSALGSNVGSSVLNLIVLWGICVILGRQNTSTNSTKCKGVITNNLTGYIAGIMFLSLLPFTIMLLGDIISSAVGKSITILVALIVSVTFLLSYFTYQMWNTLIQQKRIEYIKHQNLLESGKFKVDSDFALSTLSRIFDQNKVMWGEFDKFLDEVEKGNHRRFNHSLVLKWDICKSELQVILGIAILTLCADPIMDNIIRLASAIGVPSFFLSFVIVPLAINVSTAITAVTLLSSANQQSGTTSSLTFSELLSTLTRKNRNK</sequence>
<dbReference type="PANTHER" id="PTHR31503:SF89">
    <property type="entry name" value="P20SH148J07"/>
    <property type="match status" value="1"/>
</dbReference>
<name>A0ABM1V9G1_SOLPN</name>
<dbReference type="Proteomes" id="UP000694930">
    <property type="component" value="Chromosome 4"/>
</dbReference>
<evidence type="ECO:0000256" key="1">
    <source>
        <dbReference type="ARBA" id="ARBA00022449"/>
    </source>
</evidence>
<accession>A0ABM1V9G1</accession>
<keyword evidence="1" id="KW-0813">Transport</keyword>
<evidence type="ECO:0000313" key="4">
    <source>
        <dbReference type="Proteomes" id="UP000694930"/>
    </source>
</evidence>
<feature type="transmembrane region" description="Helical" evidence="3">
    <location>
        <begin position="95"/>
        <end position="114"/>
    </location>
</feature>
<keyword evidence="4" id="KW-1185">Reference proteome</keyword>
<protein>
    <submittedName>
        <fullName evidence="5">Sodium/calcium exchanger NCL2-like</fullName>
    </submittedName>
</protein>
<dbReference type="GeneID" id="107017515"/>
<gene>
    <name evidence="5" type="primary">LOC107017515</name>
</gene>
<keyword evidence="3" id="KW-0472">Membrane</keyword>
<keyword evidence="3" id="KW-1133">Transmembrane helix</keyword>